<feature type="transmembrane region" description="Helical" evidence="1">
    <location>
        <begin position="68"/>
        <end position="89"/>
    </location>
</feature>
<feature type="transmembrane region" description="Helical" evidence="1">
    <location>
        <begin position="35"/>
        <end position="56"/>
    </location>
</feature>
<evidence type="ECO:0000313" key="2">
    <source>
        <dbReference type="EMBL" id="MBB3113195.1"/>
    </source>
</evidence>
<keyword evidence="3" id="KW-1185">Reference proteome</keyword>
<feature type="transmembrane region" description="Helical" evidence="1">
    <location>
        <begin position="12"/>
        <end position="29"/>
    </location>
</feature>
<dbReference type="AlphaFoldDB" id="A0A7W5B2E1"/>
<comment type="caution">
    <text evidence="2">The sequence shown here is derived from an EMBL/GenBank/DDBJ whole genome shotgun (WGS) entry which is preliminary data.</text>
</comment>
<proteinExistence type="predicted"/>
<keyword evidence="1" id="KW-0812">Transmembrane</keyword>
<evidence type="ECO:0000313" key="3">
    <source>
        <dbReference type="Proteomes" id="UP000570361"/>
    </source>
</evidence>
<dbReference type="Proteomes" id="UP000570361">
    <property type="component" value="Unassembled WGS sequence"/>
</dbReference>
<evidence type="ECO:0000256" key="1">
    <source>
        <dbReference type="SAM" id="Phobius"/>
    </source>
</evidence>
<gene>
    <name evidence="2" type="ORF">FHS18_005298</name>
</gene>
<feature type="transmembrane region" description="Helical" evidence="1">
    <location>
        <begin position="101"/>
        <end position="120"/>
    </location>
</feature>
<organism evidence="2 3">
    <name type="scientific">Paenibacillus phyllosphaerae</name>
    <dbReference type="NCBI Taxonomy" id="274593"/>
    <lineage>
        <taxon>Bacteria</taxon>
        <taxon>Bacillati</taxon>
        <taxon>Bacillota</taxon>
        <taxon>Bacilli</taxon>
        <taxon>Bacillales</taxon>
        <taxon>Paenibacillaceae</taxon>
        <taxon>Paenibacillus</taxon>
    </lineage>
</organism>
<dbReference type="EMBL" id="JACHXK010000017">
    <property type="protein sequence ID" value="MBB3113195.1"/>
    <property type="molecule type" value="Genomic_DNA"/>
</dbReference>
<reference evidence="2 3" key="1">
    <citation type="submission" date="2020-08" db="EMBL/GenBank/DDBJ databases">
        <title>Genomic Encyclopedia of Type Strains, Phase III (KMG-III): the genomes of soil and plant-associated and newly described type strains.</title>
        <authorList>
            <person name="Whitman W."/>
        </authorList>
    </citation>
    <scope>NUCLEOTIDE SEQUENCE [LARGE SCALE GENOMIC DNA]</scope>
    <source>
        <strain evidence="2 3">CECT 5862</strain>
    </source>
</reference>
<dbReference type="RefSeq" id="WP_183603294.1">
    <property type="nucleotide sequence ID" value="NZ_JACHXK010000017.1"/>
</dbReference>
<sequence>MIQHFKQSFFQVFTITSLWVTLLLTWFYKDQPIDILYLWNVAGIAVIFAALYGVMYNALWNHFTLRPLWNIIIASVLNSAGGLACVWLFSKEMFERVSPWWPGMLLLTVILHTVAFYFYAKADSKKKADELNKLIK</sequence>
<keyword evidence="1" id="KW-0472">Membrane</keyword>
<keyword evidence="1" id="KW-1133">Transmembrane helix</keyword>
<name>A0A7W5B2E1_9BACL</name>
<accession>A0A7W5B2E1</accession>
<protein>
    <submittedName>
        <fullName evidence="2">FlaA1/EpsC-like NDP-sugar epimerase</fullName>
    </submittedName>
</protein>